<keyword evidence="3" id="KW-1185">Reference proteome</keyword>
<organism evidence="2 3">
    <name type="scientific">Acinetobacter colistiniresistens</name>
    <dbReference type="NCBI Taxonomy" id="280145"/>
    <lineage>
        <taxon>Bacteria</taxon>
        <taxon>Pseudomonadati</taxon>
        <taxon>Pseudomonadota</taxon>
        <taxon>Gammaproteobacteria</taxon>
        <taxon>Moraxellales</taxon>
        <taxon>Moraxellaceae</taxon>
        <taxon>Acinetobacter</taxon>
    </lineage>
</organism>
<dbReference type="HOGENOM" id="CLU_1465229_0_0_6"/>
<evidence type="ECO:0000256" key="1">
    <source>
        <dbReference type="SAM" id="SignalP"/>
    </source>
</evidence>
<dbReference type="PATRIC" id="fig|1217695.3.peg.898"/>
<sequence>MNKFFLIVPSLILLSSCASVYKLNDAILNQGTRYTEPTTGKTANVRVFYGLGKNIRIYPNSSTKAEIKNDMDKGDAFTSVKTSGMFGAAKFEYAPKTLGMPNTPKYNLDYGEFKVPAGRPILLSMSYSYNNGARSTFCNTQLFRTEFEENKNYALAINVNSGCYYLIKEYIGDEEVSMKNIEKL</sequence>
<dbReference type="RefSeq" id="WP_005270897.1">
    <property type="nucleotide sequence ID" value="NZ_KB850194.1"/>
</dbReference>
<gene>
    <name evidence="2" type="ORF">F889_00923</name>
</gene>
<protein>
    <recommendedName>
        <fullName evidence="4">Lipoprotein</fullName>
    </recommendedName>
</protein>
<dbReference type="Proteomes" id="UP000013009">
    <property type="component" value="Unassembled WGS sequence"/>
</dbReference>
<proteinExistence type="predicted"/>
<name>N9QYU4_9GAMM</name>
<reference evidence="2 3" key="1">
    <citation type="submission" date="2013-02" db="EMBL/GenBank/DDBJ databases">
        <title>The Genome Sequence of Acinetobacter sp. NIPH 1859.</title>
        <authorList>
            <consortium name="The Broad Institute Genome Sequencing Platform"/>
            <consortium name="The Broad Institute Genome Sequencing Center for Infectious Disease"/>
            <person name="Cerqueira G."/>
            <person name="Feldgarden M."/>
            <person name="Courvalin P."/>
            <person name="Perichon B."/>
            <person name="Grillot-Courvalin C."/>
            <person name="Clermont D."/>
            <person name="Rocha E."/>
            <person name="Yoon E.-J."/>
            <person name="Nemec A."/>
            <person name="Walker B."/>
            <person name="Young S.K."/>
            <person name="Zeng Q."/>
            <person name="Gargeya S."/>
            <person name="Fitzgerald M."/>
            <person name="Haas B."/>
            <person name="Abouelleil A."/>
            <person name="Alvarado L."/>
            <person name="Arachchi H.M."/>
            <person name="Berlin A.M."/>
            <person name="Chapman S.B."/>
            <person name="Dewar J."/>
            <person name="Goldberg J."/>
            <person name="Griggs A."/>
            <person name="Gujja S."/>
            <person name="Hansen M."/>
            <person name="Howarth C."/>
            <person name="Imamovic A."/>
            <person name="Larimer J."/>
            <person name="McCowan C."/>
            <person name="Murphy C."/>
            <person name="Neiman D."/>
            <person name="Pearson M."/>
            <person name="Priest M."/>
            <person name="Roberts A."/>
            <person name="Saif S."/>
            <person name="Shea T."/>
            <person name="Sisk P."/>
            <person name="Sykes S."/>
            <person name="Wortman J."/>
            <person name="Nusbaum C."/>
            <person name="Birren B."/>
        </authorList>
    </citation>
    <scope>NUCLEOTIDE SEQUENCE [LARGE SCALE GENOMIC DNA]</scope>
    <source>
        <strain evidence="2 3">NIPH 1859</strain>
    </source>
</reference>
<dbReference type="AlphaFoldDB" id="N9QYU4"/>
<evidence type="ECO:0000313" key="3">
    <source>
        <dbReference type="Proteomes" id="UP000013009"/>
    </source>
</evidence>
<evidence type="ECO:0008006" key="4">
    <source>
        <dbReference type="Google" id="ProtNLM"/>
    </source>
</evidence>
<feature type="chain" id="PRO_5004150542" description="Lipoprotein" evidence="1">
    <location>
        <begin position="22"/>
        <end position="184"/>
    </location>
</feature>
<dbReference type="OrthoDB" id="9915326at2"/>
<dbReference type="PROSITE" id="PS51257">
    <property type="entry name" value="PROKAR_LIPOPROTEIN"/>
    <property type="match status" value="1"/>
</dbReference>
<evidence type="ECO:0000313" key="2">
    <source>
        <dbReference type="EMBL" id="ENX35256.1"/>
    </source>
</evidence>
<accession>N9QYU4</accession>
<comment type="caution">
    <text evidence="2">The sequence shown here is derived from an EMBL/GenBank/DDBJ whole genome shotgun (WGS) entry which is preliminary data.</text>
</comment>
<feature type="signal peptide" evidence="1">
    <location>
        <begin position="1"/>
        <end position="21"/>
    </location>
</feature>
<dbReference type="EMBL" id="APRZ01000011">
    <property type="protein sequence ID" value="ENX35256.1"/>
    <property type="molecule type" value="Genomic_DNA"/>
</dbReference>
<keyword evidence="1" id="KW-0732">Signal</keyword>